<protein>
    <submittedName>
        <fullName evidence="1">Uncharacterized protein</fullName>
    </submittedName>
</protein>
<dbReference type="OrthoDB" id="7849247at2"/>
<evidence type="ECO:0000313" key="2">
    <source>
        <dbReference type="Proteomes" id="UP000193870"/>
    </source>
</evidence>
<reference evidence="1 2" key="1">
    <citation type="submission" date="2017-03" db="EMBL/GenBank/DDBJ databases">
        <authorList>
            <person name="Afonso C.L."/>
            <person name="Miller P.J."/>
            <person name="Scott M.A."/>
            <person name="Spackman E."/>
            <person name="Goraichik I."/>
            <person name="Dimitrov K.M."/>
            <person name="Suarez D.L."/>
            <person name="Swayne D.E."/>
        </authorList>
    </citation>
    <scope>NUCLEOTIDE SEQUENCE [LARGE SCALE GENOMIC DNA]</scope>
    <source>
        <strain evidence="1 2">CECT 7066</strain>
    </source>
</reference>
<evidence type="ECO:0000313" key="1">
    <source>
        <dbReference type="EMBL" id="SLN24621.1"/>
    </source>
</evidence>
<accession>A0A1Y5RSR6</accession>
<sequence>MAAELPRYYFRTRENGAIVFRIEQETRTRRIDMEQIAVVNIRNGEVKPHGDRTLSADDIDAIDGWMAERRRVLAERMVDDIRRTVDHLNQVAHWIQSKAEDHEIDAVTDDLLLSMHDLRSVLVRKRAERVQTTRES</sequence>
<dbReference type="AlphaFoldDB" id="A0A1Y5RSR6"/>
<keyword evidence="2" id="KW-1185">Reference proteome</keyword>
<dbReference type="Proteomes" id="UP000193870">
    <property type="component" value="Unassembled WGS sequence"/>
</dbReference>
<dbReference type="STRING" id="315423.SAMN04488020_102405"/>
<gene>
    <name evidence="1" type="ORF">PAM7066_00876</name>
</gene>
<proteinExistence type="predicted"/>
<name>A0A1Y5RSR6_9RHOB</name>
<dbReference type="RefSeq" id="WP_085852913.1">
    <property type="nucleotide sequence ID" value="NZ_FOPF01000002.1"/>
</dbReference>
<dbReference type="EMBL" id="FWFV01000002">
    <property type="protein sequence ID" value="SLN24621.1"/>
    <property type="molecule type" value="Genomic_DNA"/>
</dbReference>
<organism evidence="1 2">
    <name type="scientific">Palleronia marisminoris</name>
    <dbReference type="NCBI Taxonomy" id="315423"/>
    <lineage>
        <taxon>Bacteria</taxon>
        <taxon>Pseudomonadati</taxon>
        <taxon>Pseudomonadota</taxon>
        <taxon>Alphaproteobacteria</taxon>
        <taxon>Rhodobacterales</taxon>
        <taxon>Roseobacteraceae</taxon>
        <taxon>Palleronia</taxon>
    </lineage>
</organism>